<feature type="signal peptide" evidence="1">
    <location>
        <begin position="1"/>
        <end position="22"/>
    </location>
</feature>
<evidence type="ECO:0008006" key="4">
    <source>
        <dbReference type="Google" id="ProtNLM"/>
    </source>
</evidence>
<name>A0ABW2QP71_9BURK</name>
<evidence type="ECO:0000256" key="1">
    <source>
        <dbReference type="SAM" id="SignalP"/>
    </source>
</evidence>
<evidence type="ECO:0000313" key="3">
    <source>
        <dbReference type="Proteomes" id="UP001596501"/>
    </source>
</evidence>
<protein>
    <recommendedName>
        <fullName evidence="4">Cobalt-zinc-cadmium resistance protein</fullName>
    </recommendedName>
</protein>
<gene>
    <name evidence="2" type="ORF">ACFQPB_15995</name>
</gene>
<keyword evidence="3" id="KW-1185">Reference proteome</keyword>
<feature type="chain" id="PRO_5045889743" description="Cobalt-zinc-cadmium resistance protein" evidence="1">
    <location>
        <begin position="23"/>
        <end position="124"/>
    </location>
</feature>
<accession>A0ABW2QP71</accession>
<dbReference type="EMBL" id="JBHTCA010000014">
    <property type="protein sequence ID" value="MFC7410368.1"/>
    <property type="molecule type" value="Genomic_DNA"/>
</dbReference>
<proteinExistence type="predicted"/>
<reference evidence="3" key="1">
    <citation type="journal article" date="2019" name="Int. J. Syst. Evol. Microbiol.">
        <title>The Global Catalogue of Microorganisms (GCM) 10K type strain sequencing project: providing services to taxonomists for standard genome sequencing and annotation.</title>
        <authorList>
            <consortium name="The Broad Institute Genomics Platform"/>
            <consortium name="The Broad Institute Genome Sequencing Center for Infectious Disease"/>
            <person name="Wu L."/>
            <person name="Ma J."/>
        </authorList>
    </citation>
    <scope>NUCLEOTIDE SEQUENCE [LARGE SCALE GENOMIC DNA]</scope>
    <source>
        <strain evidence="3">CGMCC 1.12371</strain>
    </source>
</reference>
<sequence>MRAFLVMLMLTLLPLQFSVAAAGTCCEHVAATPETHANHHQPGHPSVIDAADALVPGDVGFDLDCGTCHANCAAAMLVPVVPMMARADTVRVERITAHNMPAWPARPYRPKWPSPMDSGRHAFA</sequence>
<organism evidence="2 3">
    <name type="scientific">Hydrogenophaga atypica</name>
    <dbReference type="NCBI Taxonomy" id="249409"/>
    <lineage>
        <taxon>Bacteria</taxon>
        <taxon>Pseudomonadati</taxon>
        <taxon>Pseudomonadota</taxon>
        <taxon>Betaproteobacteria</taxon>
        <taxon>Burkholderiales</taxon>
        <taxon>Comamonadaceae</taxon>
        <taxon>Hydrogenophaga</taxon>
    </lineage>
</organism>
<dbReference type="Proteomes" id="UP001596501">
    <property type="component" value="Unassembled WGS sequence"/>
</dbReference>
<evidence type="ECO:0000313" key="2">
    <source>
        <dbReference type="EMBL" id="MFC7410368.1"/>
    </source>
</evidence>
<dbReference type="RefSeq" id="WP_382225329.1">
    <property type="nucleotide sequence ID" value="NZ_JBHTCA010000014.1"/>
</dbReference>
<keyword evidence="1" id="KW-0732">Signal</keyword>
<comment type="caution">
    <text evidence="2">The sequence shown here is derived from an EMBL/GenBank/DDBJ whole genome shotgun (WGS) entry which is preliminary data.</text>
</comment>